<keyword evidence="3 5" id="KW-1133">Transmembrane helix</keyword>
<dbReference type="EMBL" id="FNLC01000001">
    <property type="protein sequence ID" value="SDQ57949.1"/>
    <property type="molecule type" value="Genomic_DNA"/>
</dbReference>
<dbReference type="Gene3D" id="1.20.120.1630">
    <property type="match status" value="1"/>
</dbReference>
<comment type="subcellular location">
    <subcellularLocation>
        <location evidence="1">Membrane</location>
        <topology evidence="1">Multi-pass membrane protein</topology>
    </subcellularLocation>
</comment>
<dbReference type="PANTHER" id="PTHR43847:SF1">
    <property type="entry name" value="BLL3993 PROTEIN"/>
    <property type="match status" value="1"/>
</dbReference>
<evidence type="ECO:0000256" key="2">
    <source>
        <dbReference type="ARBA" id="ARBA00022692"/>
    </source>
</evidence>
<evidence type="ECO:0000256" key="3">
    <source>
        <dbReference type="ARBA" id="ARBA00022989"/>
    </source>
</evidence>
<dbReference type="AlphaFoldDB" id="A0A1H1C1E3"/>
<keyword evidence="6" id="KW-0489">Methyltransferase</keyword>
<dbReference type="Pfam" id="PF04140">
    <property type="entry name" value="ICMT"/>
    <property type="match status" value="1"/>
</dbReference>
<dbReference type="RefSeq" id="WP_090378779.1">
    <property type="nucleotide sequence ID" value="NZ_FNLC01000001.1"/>
</dbReference>
<evidence type="ECO:0000313" key="6">
    <source>
        <dbReference type="EMBL" id="SDQ57949.1"/>
    </source>
</evidence>
<dbReference type="PANTHER" id="PTHR43847">
    <property type="entry name" value="BLL3993 PROTEIN"/>
    <property type="match status" value="1"/>
</dbReference>
<keyword evidence="2 5" id="KW-0812">Transmembrane</keyword>
<keyword evidence="4 5" id="KW-0472">Membrane</keyword>
<dbReference type="GO" id="GO:0032259">
    <property type="term" value="P:methylation"/>
    <property type="evidence" value="ECO:0007669"/>
    <property type="project" value="UniProtKB-KW"/>
</dbReference>
<keyword evidence="6" id="KW-0808">Transferase</keyword>
<gene>
    <name evidence="6" type="ORF">SAMN04489842_1229</name>
</gene>
<dbReference type="Proteomes" id="UP000198848">
    <property type="component" value="Unassembled WGS sequence"/>
</dbReference>
<evidence type="ECO:0000256" key="1">
    <source>
        <dbReference type="ARBA" id="ARBA00004141"/>
    </source>
</evidence>
<dbReference type="GO" id="GO:0004671">
    <property type="term" value="F:protein C-terminal S-isoprenylcysteine carboxyl O-methyltransferase activity"/>
    <property type="evidence" value="ECO:0007669"/>
    <property type="project" value="InterPro"/>
</dbReference>
<evidence type="ECO:0000313" key="7">
    <source>
        <dbReference type="Proteomes" id="UP000198848"/>
    </source>
</evidence>
<accession>A0A1H1C1E3</accession>
<feature type="transmembrane region" description="Helical" evidence="5">
    <location>
        <begin position="73"/>
        <end position="92"/>
    </location>
</feature>
<dbReference type="InterPro" id="IPR052527">
    <property type="entry name" value="Metal_cation-efflux_comp"/>
</dbReference>
<evidence type="ECO:0000256" key="5">
    <source>
        <dbReference type="SAM" id="Phobius"/>
    </source>
</evidence>
<dbReference type="InterPro" id="IPR007269">
    <property type="entry name" value="ICMT_MeTrfase"/>
</dbReference>
<organism evidence="6 7">
    <name type="scientific">Natronobacterium texcoconense</name>
    <dbReference type="NCBI Taxonomy" id="1095778"/>
    <lineage>
        <taxon>Archaea</taxon>
        <taxon>Methanobacteriati</taxon>
        <taxon>Methanobacteriota</taxon>
        <taxon>Stenosarchaea group</taxon>
        <taxon>Halobacteria</taxon>
        <taxon>Halobacteriales</taxon>
        <taxon>Natrialbaceae</taxon>
        <taxon>Natronobacterium</taxon>
    </lineage>
</organism>
<reference evidence="7" key="1">
    <citation type="submission" date="2016-10" db="EMBL/GenBank/DDBJ databases">
        <authorList>
            <person name="Varghese N."/>
            <person name="Submissions S."/>
        </authorList>
    </citation>
    <scope>NUCLEOTIDE SEQUENCE [LARGE SCALE GENOMIC DNA]</scope>
    <source>
        <strain evidence="7">DSM 24767</strain>
    </source>
</reference>
<keyword evidence="7" id="KW-1185">Reference proteome</keyword>
<dbReference type="GO" id="GO:0016020">
    <property type="term" value="C:membrane"/>
    <property type="evidence" value="ECO:0007669"/>
    <property type="project" value="UniProtKB-SubCell"/>
</dbReference>
<sequence>MTSPIYSQPPNLYVFLAAVAVWVVSDLSIGFRYGNQSGSKQDRGSKHAIGAAVCGGVLSAALLPVWVPAAEMPYPAAAFWLGIGLLLLGVSVRQYAVRTLEDDFSLEVSVDETDTVVTSGPYQWVRHPSYTGGLVTLVGIGVAVGHWLSFGATVVAGVLGYRYRICVEERALRATLGDSYEEYASRTPYRLLPFVW</sequence>
<feature type="transmembrane region" description="Helical" evidence="5">
    <location>
        <begin position="47"/>
        <end position="67"/>
    </location>
</feature>
<proteinExistence type="predicted"/>
<evidence type="ECO:0000256" key="4">
    <source>
        <dbReference type="ARBA" id="ARBA00023136"/>
    </source>
</evidence>
<dbReference type="STRING" id="1095778.SAMN04489842_1229"/>
<name>A0A1H1C1E3_NATTX</name>
<dbReference type="OrthoDB" id="148346at2157"/>
<protein>
    <submittedName>
        <fullName evidence="6">Protein-S-isoprenylcysteine O-methyltransferase Ste14</fullName>
    </submittedName>
</protein>
<feature type="transmembrane region" description="Helical" evidence="5">
    <location>
        <begin position="12"/>
        <end position="35"/>
    </location>
</feature>